<feature type="domain" description="EfeO-type cupredoxin-like" evidence="4">
    <location>
        <begin position="341"/>
        <end position="439"/>
    </location>
</feature>
<dbReference type="Pfam" id="PF00149">
    <property type="entry name" value="Metallophos"/>
    <property type="match status" value="1"/>
</dbReference>
<evidence type="ECO:0000259" key="4">
    <source>
        <dbReference type="Pfam" id="PF13473"/>
    </source>
</evidence>
<dbReference type="GO" id="GO:0042597">
    <property type="term" value="C:periplasmic space"/>
    <property type="evidence" value="ECO:0007669"/>
    <property type="project" value="UniProtKB-SubCell"/>
</dbReference>
<dbReference type="EMBL" id="JACCAU010000001">
    <property type="protein sequence ID" value="NYH16834.1"/>
    <property type="molecule type" value="Genomic_DNA"/>
</dbReference>
<comment type="caution">
    <text evidence="5">The sequence shown here is derived from an EMBL/GenBank/DDBJ whole genome shotgun (WGS) entry which is preliminary data.</text>
</comment>
<accession>A0A7Z0B0P0</accession>
<feature type="domain" description="Calcineurin-like phosphoesterase" evidence="3">
    <location>
        <begin position="57"/>
        <end position="248"/>
    </location>
</feature>
<organism evidence="5 6">
    <name type="scientific">Paraburkholderia bryophila</name>
    <dbReference type="NCBI Taxonomy" id="420952"/>
    <lineage>
        <taxon>Bacteria</taxon>
        <taxon>Pseudomonadati</taxon>
        <taxon>Pseudomonadota</taxon>
        <taxon>Betaproteobacteria</taxon>
        <taxon>Burkholderiales</taxon>
        <taxon>Burkholderiaceae</taxon>
        <taxon>Paraburkholderia</taxon>
    </lineage>
</organism>
<evidence type="ECO:0000256" key="1">
    <source>
        <dbReference type="ARBA" id="ARBA00004418"/>
    </source>
</evidence>
<dbReference type="InterPro" id="IPR029052">
    <property type="entry name" value="Metallo-depent_PP-like"/>
</dbReference>
<protein>
    <submittedName>
        <fullName evidence="5">Plastocyanin</fullName>
    </submittedName>
</protein>
<dbReference type="InterPro" id="IPR035668">
    <property type="entry name" value="Amicyanin"/>
</dbReference>
<dbReference type="PROSITE" id="PS51318">
    <property type="entry name" value="TAT"/>
    <property type="match status" value="1"/>
</dbReference>
<dbReference type="SUPFAM" id="SSF56300">
    <property type="entry name" value="Metallo-dependent phosphatases"/>
    <property type="match status" value="1"/>
</dbReference>
<feature type="compositionally biased region" description="Polar residues" evidence="2">
    <location>
        <begin position="263"/>
        <end position="272"/>
    </location>
</feature>
<evidence type="ECO:0000313" key="6">
    <source>
        <dbReference type="Proteomes" id="UP000572540"/>
    </source>
</evidence>
<dbReference type="PANTHER" id="PTHR43143:SF6">
    <property type="entry name" value="BLL3016 PROTEIN"/>
    <property type="match status" value="1"/>
</dbReference>
<dbReference type="InterPro" id="IPR006311">
    <property type="entry name" value="TAT_signal"/>
</dbReference>
<dbReference type="GO" id="GO:0016787">
    <property type="term" value="F:hydrolase activity"/>
    <property type="evidence" value="ECO:0007669"/>
    <property type="project" value="InterPro"/>
</dbReference>
<reference evidence="5 6" key="1">
    <citation type="submission" date="2020-07" db="EMBL/GenBank/DDBJ databases">
        <title>Exploring microbial biodiversity for novel pathways involved in the catabolism of aromatic compounds derived from lignin.</title>
        <authorList>
            <person name="Elkins J."/>
        </authorList>
    </citation>
    <scope>NUCLEOTIDE SEQUENCE [LARGE SCALE GENOMIC DNA]</scope>
    <source>
        <strain evidence="5 6">H2C3B</strain>
    </source>
</reference>
<evidence type="ECO:0000256" key="2">
    <source>
        <dbReference type="SAM" id="MobiDB-lite"/>
    </source>
</evidence>
<dbReference type="InterPro" id="IPR051918">
    <property type="entry name" value="STPP_CPPED1"/>
</dbReference>
<dbReference type="Proteomes" id="UP000572540">
    <property type="component" value="Unassembled WGS sequence"/>
</dbReference>
<evidence type="ECO:0000259" key="3">
    <source>
        <dbReference type="Pfam" id="PF00149"/>
    </source>
</evidence>
<dbReference type="InterPro" id="IPR004843">
    <property type="entry name" value="Calcineurin-like_PHP"/>
</dbReference>
<dbReference type="AlphaFoldDB" id="A0A7Z0B0P0"/>
<dbReference type="InterPro" id="IPR028096">
    <property type="entry name" value="EfeO_Cupredoxin"/>
</dbReference>
<evidence type="ECO:0000313" key="5">
    <source>
        <dbReference type="EMBL" id="NYH16834.1"/>
    </source>
</evidence>
<name>A0A7Z0B0P0_9BURK</name>
<dbReference type="Gene3D" id="3.60.21.10">
    <property type="match status" value="1"/>
</dbReference>
<dbReference type="CDD" id="cd13921">
    <property type="entry name" value="Amicyanin"/>
    <property type="match status" value="1"/>
</dbReference>
<dbReference type="Pfam" id="PF13473">
    <property type="entry name" value="Cupredoxin_1"/>
    <property type="match status" value="1"/>
</dbReference>
<sequence length="440" mass="47547">MSSHHPFDASRRNALKCLAFGSVGTVFVLAGGILTPMELALAADAKTSGAMSGVPLFLQISDSHIGFNKEANPDVAGTLKQTIDFVNAMPVKPALTIHTGDITHLSRPAEFDLAAQLMSGLNITELHTVPGEHDVTDGAGTEYFSRFGQASDNKGYYSFDHQGVHFVALVNVMHFKPNGLGGLGDDQLAWLENDLKGRSSSTPIVVFAHMPMWTIYEPWGWGTGDAGQAMSYLKRFGSVTVLNGHIHQIVSKVEGNITFHTARSTAYPQPTAGNGPRSRPADGGERSTAPNARRDQHQDCAPSAQSNARRYDAGLIQRTFEFRRSTMQIPTLRRMSCVLFLGASLFAAAAGSSVAYAQTPGAVTIKNFMFSPMAMTVKAGSTVTWKNLDGEPHTVVNDAGLFRSAALDQNDTYQFKFDKPGVYKVFCGIHPTMKETITVE</sequence>
<dbReference type="InterPro" id="IPR008972">
    <property type="entry name" value="Cupredoxin"/>
</dbReference>
<dbReference type="Gene3D" id="2.60.40.420">
    <property type="entry name" value="Cupredoxins - blue copper proteins"/>
    <property type="match status" value="1"/>
</dbReference>
<dbReference type="SUPFAM" id="SSF49503">
    <property type="entry name" value="Cupredoxins"/>
    <property type="match status" value="1"/>
</dbReference>
<dbReference type="PANTHER" id="PTHR43143">
    <property type="entry name" value="METALLOPHOSPHOESTERASE, CALCINEURIN SUPERFAMILY"/>
    <property type="match status" value="1"/>
</dbReference>
<feature type="region of interest" description="Disordered" evidence="2">
    <location>
        <begin position="263"/>
        <end position="307"/>
    </location>
</feature>
<comment type="subcellular location">
    <subcellularLocation>
        <location evidence="1">Periplasm</location>
    </subcellularLocation>
</comment>
<gene>
    <name evidence="5" type="ORF">GGD41_004062</name>
</gene>
<proteinExistence type="predicted"/>